<dbReference type="Proteomes" id="UP000488956">
    <property type="component" value="Unassembled WGS sequence"/>
</dbReference>
<dbReference type="SMART" id="SM00028">
    <property type="entry name" value="TPR"/>
    <property type="match status" value="1"/>
</dbReference>
<evidence type="ECO:0000313" key="19">
    <source>
        <dbReference type="Proteomes" id="UP000476176"/>
    </source>
</evidence>
<evidence type="ECO:0000313" key="21">
    <source>
        <dbReference type="Proteomes" id="UP000488956"/>
    </source>
</evidence>
<dbReference type="EMBL" id="QXGA01000095">
    <property type="protein sequence ID" value="KAE9152692.1"/>
    <property type="molecule type" value="Genomic_DNA"/>
</dbReference>
<name>A0A6A4EM20_9STRA</name>
<dbReference type="Proteomes" id="UP000460718">
    <property type="component" value="Unassembled WGS sequence"/>
</dbReference>
<dbReference type="EMBL" id="QXFZ01000105">
    <property type="protein sequence ID" value="KAE9132994.1"/>
    <property type="molecule type" value="Genomic_DNA"/>
</dbReference>
<evidence type="ECO:0000313" key="2">
    <source>
        <dbReference type="EMBL" id="KAE8946467.1"/>
    </source>
</evidence>
<dbReference type="EMBL" id="QXFW01000067">
    <property type="protein sequence ID" value="KAE9027005.1"/>
    <property type="molecule type" value="Genomic_DNA"/>
</dbReference>
<dbReference type="Gene3D" id="1.25.40.10">
    <property type="entry name" value="Tetratricopeptide repeat domain"/>
    <property type="match status" value="1"/>
</dbReference>
<keyword evidence="13" id="KW-1185">Reference proteome</keyword>
<dbReference type="Proteomes" id="UP000433483">
    <property type="component" value="Unassembled WGS sequence"/>
</dbReference>
<evidence type="ECO:0000313" key="3">
    <source>
        <dbReference type="EMBL" id="KAE9027005.1"/>
    </source>
</evidence>
<evidence type="ECO:0000313" key="16">
    <source>
        <dbReference type="Proteomes" id="UP000440732"/>
    </source>
</evidence>
<evidence type="ECO:0000313" key="5">
    <source>
        <dbReference type="EMBL" id="KAE9132994.1"/>
    </source>
</evidence>
<evidence type="ECO:0000313" key="20">
    <source>
        <dbReference type="Proteomes" id="UP000486351"/>
    </source>
</evidence>
<evidence type="ECO:0000313" key="11">
    <source>
        <dbReference type="EMBL" id="KAE9357358.1"/>
    </source>
</evidence>
<dbReference type="InterPro" id="IPR011990">
    <property type="entry name" value="TPR-like_helical_dom_sf"/>
</dbReference>
<evidence type="ECO:0000313" key="7">
    <source>
        <dbReference type="EMBL" id="KAE9230282.1"/>
    </source>
</evidence>
<dbReference type="Proteomes" id="UP000441208">
    <property type="component" value="Unassembled WGS sequence"/>
</dbReference>
<evidence type="ECO:0000313" key="15">
    <source>
        <dbReference type="Proteomes" id="UP000440367"/>
    </source>
</evidence>
<sequence>MKQRQFDLVTRFLDQSVLAGASAELTLAHARALAYIGFYRESLRVAELFVRQVAEPKEDMATVESLRDHCYRLKGLLAKREEADDFLRQDQFEKAACTYDECLGLVDPADHKQIAGLLFGRGNALLGLEQTPAAIKDLRKSVQLDPANKLGSLRLQTACLQLETERIRNELSRTRFGVN</sequence>
<evidence type="ECO:0000313" key="9">
    <source>
        <dbReference type="EMBL" id="KAE9251945.1"/>
    </source>
</evidence>
<dbReference type="PROSITE" id="PS50005">
    <property type="entry name" value="TPR"/>
    <property type="match status" value="1"/>
</dbReference>
<evidence type="ECO:0000313" key="12">
    <source>
        <dbReference type="Proteomes" id="UP000429523"/>
    </source>
</evidence>
<evidence type="ECO:0000313" key="17">
    <source>
        <dbReference type="Proteomes" id="UP000441208"/>
    </source>
</evidence>
<evidence type="ECO:0000313" key="18">
    <source>
        <dbReference type="Proteomes" id="UP000460718"/>
    </source>
</evidence>
<dbReference type="EMBL" id="QXFX01000097">
    <property type="protein sequence ID" value="KAE9132385.1"/>
    <property type="molecule type" value="Genomic_DNA"/>
</dbReference>
<accession>A0A6A4EM20</accession>
<proteinExistence type="predicted"/>
<reference evidence="12 13" key="1">
    <citation type="submission" date="2018-08" db="EMBL/GenBank/DDBJ databases">
        <title>Genomic investigation of the strawberry pathogen Phytophthora fragariae indicates pathogenicity is determined by transcriptional variation in three key races.</title>
        <authorList>
            <person name="Adams T.M."/>
            <person name="Armitage A.D."/>
            <person name="Sobczyk M.K."/>
            <person name="Bates H.J."/>
            <person name="Dunwell J.M."/>
            <person name="Nellist C.F."/>
            <person name="Harrison R.J."/>
        </authorList>
    </citation>
    <scope>NUCLEOTIDE SEQUENCE [LARGE SCALE GENOMIC DNA]</scope>
    <source>
        <strain evidence="10 14">A4</strain>
        <strain evidence="9 15">BC-1</strain>
        <strain evidence="8 19">BC-23</strain>
        <strain evidence="7 13">NOV-27</strain>
        <strain evidence="6 16">NOV-5</strain>
        <strain evidence="5 17">NOV-71</strain>
        <strain evidence="11 20">NOV-77</strain>
        <strain evidence="2 12">NOV-9</strain>
        <strain evidence="4 21">ONT-3</strain>
        <strain evidence="3 18">SCRP245</strain>
    </source>
</reference>
<dbReference type="OrthoDB" id="98055at2759"/>
<evidence type="ECO:0000313" key="4">
    <source>
        <dbReference type="EMBL" id="KAE9132385.1"/>
    </source>
</evidence>
<dbReference type="Proteomes" id="UP000476176">
    <property type="component" value="Unassembled WGS sequence"/>
</dbReference>
<evidence type="ECO:0000256" key="1">
    <source>
        <dbReference type="PROSITE-ProRule" id="PRU00339"/>
    </source>
</evidence>
<dbReference type="Proteomes" id="UP000440732">
    <property type="component" value="Unassembled WGS sequence"/>
</dbReference>
<evidence type="ECO:0000313" key="13">
    <source>
        <dbReference type="Proteomes" id="UP000433483"/>
    </source>
</evidence>
<dbReference type="InterPro" id="IPR019734">
    <property type="entry name" value="TPR_rpt"/>
</dbReference>
<feature type="repeat" description="TPR" evidence="1">
    <location>
        <begin position="115"/>
        <end position="148"/>
    </location>
</feature>
<dbReference type="EMBL" id="QXGB01000105">
    <property type="protein sequence ID" value="KAE9230282.1"/>
    <property type="molecule type" value="Genomic_DNA"/>
</dbReference>
<evidence type="ECO:0000313" key="8">
    <source>
        <dbReference type="EMBL" id="KAE9250452.1"/>
    </source>
</evidence>
<dbReference type="Proteomes" id="UP000429523">
    <property type="component" value="Unassembled WGS sequence"/>
</dbReference>
<comment type="caution">
    <text evidence="10">The sequence shown here is derived from an EMBL/GenBank/DDBJ whole genome shotgun (WGS) entry which is preliminary data.</text>
</comment>
<dbReference type="Proteomes" id="UP000437068">
    <property type="component" value="Unassembled WGS sequence"/>
</dbReference>
<dbReference type="Proteomes" id="UP000486351">
    <property type="component" value="Unassembled WGS sequence"/>
</dbReference>
<dbReference type="EMBL" id="QXGC01000088">
    <property type="protein sequence ID" value="KAE9250452.1"/>
    <property type="molecule type" value="Genomic_DNA"/>
</dbReference>
<dbReference type="EMBL" id="QXGE01000097">
    <property type="protein sequence ID" value="KAE9325030.1"/>
    <property type="molecule type" value="Genomic_DNA"/>
</dbReference>
<organism evidence="10 14">
    <name type="scientific">Phytophthora fragariae</name>
    <dbReference type="NCBI Taxonomy" id="53985"/>
    <lineage>
        <taxon>Eukaryota</taxon>
        <taxon>Sar</taxon>
        <taxon>Stramenopiles</taxon>
        <taxon>Oomycota</taxon>
        <taxon>Peronosporomycetes</taxon>
        <taxon>Peronosporales</taxon>
        <taxon>Peronosporaceae</taxon>
        <taxon>Phytophthora</taxon>
    </lineage>
</organism>
<dbReference type="EMBL" id="QXGF01000116">
    <property type="protein sequence ID" value="KAE8946467.1"/>
    <property type="molecule type" value="Genomic_DNA"/>
</dbReference>
<evidence type="ECO:0000313" key="10">
    <source>
        <dbReference type="EMBL" id="KAE9325030.1"/>
    </source>
</evidence>
<dbReference type="AlphaFoldDB" id="A0A6A4EM20"/>
<dbReference type="SUPFAM" id="SSF48452">
    <property type="entry name" value="TPR-like"/>
    <property type="match status" value="1"/>
</dbReference>
<dbReference type="EMBL" id="QXGD01000122">
    <property type="protein sequence ID" value="KAE9251945.1"/>
    <property type="molecule type" value="Genomic_DNA"/>
</dbReference>
<protein>
    <submittedName>
        <fullName evidence="10">Uncharacterized protein</fullName>
    </submittedName>
</protein>
<gene>
    <name evidence="10" type="ORF">PF001_g3160</name>
    <name evidence="9" type="ORF">PF002_g4070</name>
    <name evidence="8" type="ORF">PF004_g2951</name>
    <name evidence="7" type="ORF">PF005_g3549</name>
    <name evidence="6" type="ORF">PF006_g3108</name>
    <name evidence="5" type="ORF">PF007_g3531</name>
    <name evidence="11" type="ORF">PF008_g3183</name>
    <name evidence="2" type="ORF">PF009_g3913</name>
    <name evidence="4" type="ORF">PF010_g3217</name>
    <name evidence="3" type="ORF">PF011_g2250</name>
</gene>
<dbReference type="EMBL" id="QXFY01000095">
    <property type="protein sequence ID" value="KAE9357358.1"/>
    <property type="molecule type" value="Genomic_DNA"/>
</dbReference>
<dbReference type="Proteomes" id="UP000440367">
    <property type="component" value="Unassembled WGS sequence"/>
</dbReference>
<keyword evidence="1" id="KW-0802">TPR repeat</keyword>
<evidence type="ECO:0000313" key="6">
    <source>
        <dbReference type="EMBL" id="KAE9152692.1"/>
    </source>
</evidence>
<evidence type="ECO:0000313" key="14">
    <source>
        <dbReference type="Proteomes" id="UP000437068"/>
    </source>
</evidence>